<dbReference type="InterPro" id="IPR012677">
    <property type="entry name" value="Nucleotide-bd_a/b_plait_sf"/>
</dbReference>
<comment type="similarity">
    <text evidence="2">Belongs to the SAC3 family.</text>
</comment>
<dbReference type="GO" id="GO:0070390">
    <property type="term" value="C:transcription export complex 2"/>
    <property type="evidence" value="ECO:0007669"/>
    <property type="project" value="TreeGrafter"/>
</dbReference>
<accession>A0A5N5T9M8</accession>
<organism evidence="7 8">
    <name type="scientific">Armadillidium nasatum</name>
    <dbReference type="NCBI Taxonomy" id="96803"/>
    <lineage>
        <taxon>Eukaryota</taxon>
        <taxon>Metazoa</taxon>
        <taxon>Ecdysozoa</taxon>
        <taxon>Arthropoda</taxon>
        <taxon>Crustacea</taxon>
        <taxon>Multicrustacea</taxon>
        <taxon>Malacostraca</taxon>
        <taxon>Eumalacostraca</taxon>
        <taxon>Peracarida</taxon>
        <taxon>Isopoda</taxon>
        <taxon>Oniscidea</taxon>
        <taxon>Crinocheta</taxon>
        <taxon>Armadillidiidae</taxon>
        <taxon>Armadillidium</taxon>
    </lineage>
</organism>
<evidence type="ECO:0000259" key="6">
    <source>
        <dbReference type="PROSITE" id="PS50250"/>
    </source>
</evidence>
<protein>
    <submittedName>
        <fullName evidence="7">Germinal-center associated nuclear protein</fullName>
    </submittedName>
</protein>
<dbReference type="GO" id="GO:0003723">
    <property type="term" value="F:RNA binding"/>
    <property type="evidence" value="ECO:0007669"/>
    <property type="project" value="UniProtKB-UniRule"/>
</dbReference>
<dbReference type="PROSITE" id="PS50250">
    <property type="entry name" value="PCI"/>
    <property type="match status" value="1"/>
</dbReference>
<feature type="domain" description="PCI" evidence="6">
    <location>
        <begin position="620"/>
        <end position="789"/>
    </location>
</feature>
<dbReference type="EMBL" id="SEYY01006171">
    <property type="protein sequence ID" value="KAB7502977.1"/>
    <property type="molecule type" value="Genomic_DNA"/>
</dbReference>
<dbReference type="SUPFAM" id="SSF54928">
    <property type="entry name" value="RNA-binding domain, RBD"/>
    <property type="match status" value="1"/>
</dbReference>
<dbReference type="InterPro" id="IPR000717">
    <property type="entry name" value="PCI_dom"/>
</dbReference>
<keyword evidence="1 3" id="KW-0694">RNA-binding</keyword>
<evidence type="ECO:0000313" key="7">
    <source>
        <dbReference type="EMBL" id="KAB7502977.1"/>
    </source>
</evidence>
<dbReference type="Pfam" id="PF03399">
    <property type="entry name" value="SAC3_GANP"/>
    <property type="match status" value="1"/>
</dbReference>
<sequence length="1590" mass="183635">MKLIPVGTHRIMFFHRTHSKISYKFQGAASNPVTSLVTKPSHTQNVFGNPTVFGNFPSSSSSFGQISKDSGKSQNLFGKTFHDVPTTTSIQTGSIFGSTNSKSSNNTVLNPLTQNTTFSSNSKSFVSKAGNESFNTKVFSSNSQQSNPESAQPPQSSAIFSLQSRENKDSKDNIFGGNVDPSRPHFKPFEGVKESKFKVGEFSSSNETTKNQTPSFSVFGKPVKVFANVKTTKEPLQKSYAFESLVKDSSSDKQGSIFQKASTSDTIASSTKQFAEHKDTQNKTVQSSVLIACNIPNDYVDSSVLKNHFSKFGSVQKVTINSKTNQAAIYFTDSKSAQEAKVKGKRLHPLLEEMKLFFGSQTQPAKPAEKQSTLKAVKESPKMPSRSSPYNKKLDILVKTSKNPKALERNRSPNLTSKSEAKNKVPSGNLVSLKDFSVIVKTQAKNNYDKFLILDARDKNIRAKQEKIVDVNKARYLTASCPDMCPEKERYSRDIQYDISEYETTHNEMNHKLTVKKFSRSSADKDEPLPHELRPGPVLKMTMDFLLCNIVEKGDDPNVQIDLWYNYLCNRTRGLRSDIMQQHLVDDNAVYVLELCIRFHIHCSHALCEESPEYFDAKINNEHLSKSLQSLKELYHDLEDKGHSFINEAEFRSYEILLSINDGNVIFKYLKFKEAIRNSSEVQLAIKVLHSIHTGNFANFFKLLKRATYLQSCIMHKYFANIRQRALNVIIKAYSTQSSPPADSIKSMLGFSNEGELLKYIEHYGIHINELTSVQNKSKSSVTPTTTPPVSKSAEIAMKKVQSVGEVINNGPLPENPLTYYKPHNSFNSDGYLRKKAIDASDQSRVIAVTKKSDDVRGVENNITIVIDKPETENENKDTDLILIIKSQEKYELTLLNRYFNNWKRFTVYQRKIKDIKEKRKMSIAKKMFVIWKNKAHELVISKRIAKKLLMQRYFRKWREYVHWRHEVKETIAIVKRNEIKILSRKYFTLWQYRVYTLKAEKEEKYARDYILKFRYFHKWLRITRESIAIKKSDELYQRRLLRSYFLRWKSWFVGRKSRNKVNVELFPAVGSFLSEETQNNMFDWGYDRGDDSYISTEEIAKLDEEIFIKNLKHYSVDKLSSIMSWMPFPLIQKFQRDILAKPPDLSDNIFHTYFKILLLIDYTHIDQYLLKWVRTKFNILEYEDLSQPLQCESHFTSPQNGMKYSILLCEKKLPQEINKMDCCSLVILVGNESKLELLKKFSETLGQLPFLILTQSSFKNDLSHSIWLMTKETIDDPYTSEKLFNFVFSQWSLMKDRFKFHIGSCLKVVTNFIFHKVVSCITHELSQRQLYGNPNLHPATIVSFYNAGISHIISNFEKTKSQICKGLLLEKFSHNFYHSSMGNDKEFDKVLSSLRNACLPKFNVEFYKSESEIESNLVKYINEVSSSSSWKGNLYSEVKHIIKETKTKFLEDQLYCSDDLKLDKFWYYIPWVEIFNSIILFKTSTLPDVNVVYRPTDLDEFDDSKYWVSEVKLSELVAPDLKEREPSVKRKAFVALPKKDPKKIKTDSVLLQNIEEEKRKFFEFERKLQSLMSIDEDDVMNNFVVANVN</sequence>
<evidence type="ECO:0000256" key="1">
    <source>
        <dbReference type="ARBA" id="ARBA00022884"/>
    </source>
</evidence>
<dbReference type="OrthoDB" id="21502at2759"/>
<feature type="region of interest" description="Disordered" evidence="4">
    <location>
        <begin position="138"/>
        <end position="157"/>
    </location>
</feature>
<evidence type="ECO:0000313" key="8">
    <source>
        <dbReference type="Proteomes" id="UP000326759"/>
    </source>
</evidence>
<dbReference type="PANTHER" id="PTHR12436:SF3">
    <property type="entry name" value="GERMINAL-CENTER ASSOCIATED NUCLEAR PROTEIN"/>
    <property type="match status" value="1"/>
</dbReference>
<dbReference type="Proteomes" id="UP000326759">
    <property type="component" value="Unassembled WGS sequence"/>
</dbReference>
<name>A0A5N5T9M8_9CRUS</name>
<evidence type="ECO:0000256" key="3">
    <source>
        <dbReference type="PROSITE-ProRule" id="PRU00176"/>
    </source>
</evidence>
<feature type="region of interest" description="Disordered" evidence="4">
    <location>
        <begin position="88"/>
        <end position="114"/>
    </location>
</feature>
<dbReference type="InterPro" id="IPR035979">
    <property type="entry name" value="RBD_domain_sf"/>
</dbReference>
<dbReference type="PROSITE" id="PS50102">
    <property type="entry name" value="RRM"/>
    <property type="match status" value="1"/>
</dbReference>
<dbReference type="PANTHER" id="PTHR12436">
    <property type="entry name" value="80 KDA MCM3-ASSOCIATED PROTEIN"/>
    <property type="match status" value="1"/>
</dbReference>
<dbReference type="InterPro" id="IPR000504">
    <property type="entry name" value="RRM_dom"/>
</dbReference>
<gene>
    <name evidence="7" type="primary">MCM3AP_1</name>
    <name evidence="7" type="ORF">Anas_12738</name>
</gene>
<feature type="region of interest" description="Disordered" evidence="4">
    <location>
        <begin position="163"/>
        <end position="190"/>
    </location>
</feature>
<dbReference type="GO" id="GO:0005737">
    <property type="term" value="C:cytoplasm"/>
    <property type="evidence" value="ECO:0007669"/>
    <property type="project" value="TreeGrafter"/>
</dbReference>
<dbReference type="InterPro" id="IPR005062">
    <property type="entry name" value="SAC3/GANP/THP3_conserved"/>
</dbReference>
<feature type="domain" description="RRM" evidence="5">
    <location>
        <begin position="288"/>
        <end position="361"/>
    </location>
</feature>
<proteinExistence type="inferred from homology"/>
<evidence type="ECO:0000259" key="5">
    <source>
        <dbReference type="PROSITE" id="PS50102"/>
    </source>
</evidence>
<evidence type="ECO:0000256" key="4">
    <source>
        <dbReference type="SAM" id="MobiDB-lite"/>
    </source>
</evidence>
<dbReference type="Gene3D" id="1.25.40.990">
    <property type="match status" value="1"/>
</dbReference>
<feature type="compositionally biased region" description="Polar residues" evidence="4">
    <location>
        <begin position="361"/>
        <end position="374"/>
    </location>
</feature>
<dbReference type="GO" id="GO:0006406">
    <property type="term" value="P:mRNA export from nucleus"/>
    <property type="evidence" value="ECO:0007669"/>
    <property type="project" value="TreeGrafter"/>
</dbReference>
<reference evidence="7 8" key="1">
    <citation type="journal article" date="2019" name="PLoS Biol.">
        <title>Sex chromosomes control vertical transmission of feminizing Wolbachia symbionts in an isopod.</title>
        <authorList>
            <person name="Becking T."/>
            <person name="Chebbi M.A."/>
            <person name="Giraud I."/>
            <person name="Moumen B."/>
            <person name="Laverre T."/>
            <person name="Caubet Y."/>
            <person name="Peccoud J."/>
            <person name="Gilbert C."/>
            <person name="Cordaux R."/>
        </authorList>
    </citation>
    <scope>NUCLEOTIDE SEQUENCE [LARGE SCALE GENOMIC DNA]</scope>
    <source>
        <strain evidence="7">ANa2</strain>
        <tissue evidence="7">Whole body excluding digestive tract and cuticle</tissue>
    </source>
</reference>
<comment type="caution">
    <text evidence="7">The sequence shown here is derived from an EMBL/GenBank/DDBJ whole genome shotgun (WGS) entry which is preliminary data.</text>
</comment>
<dbReference type="Gene3D" id="3.30.70.330">
    <property type="match status" value="1"/>
</dbReference>
<feature type="region of interest" description="Disordered" evidence="4">
    <location>
        <begin position="361"/>
        <end position="424"/>
    </location>
</feature>
<keyword evidence="8" id="KW-1185">Reference proteome</keyword>
<evidence type="ECO:0000256" key="2">
    <source>
        <dbReference type="ARBA" id="ARBA00038443"/>
    </source>
</evidence>
<dbReference type="InterPro" id="IPR045107">
    <property type="entry name" value="SAC3/GANP/THP3"/>
</dbReference>